<keyword evidence="2" id="KW-1185">Reference proteome</keyword>
<organism evidence="1 2">
    <name type="scientific">Sphingomonas kaistensis</name>
    <dbReference type="NCBI Taxonomy" id="298708"/>
    <lineage>
        <taxon>Bacteria</taxon>
        <taxon>Pseudomonadati</taxon>
        <taxon>Pseudomonadota</taxon>
        <taxon>Alphaproteobacteria</taxon>
        <taxon>Sphingomonadales</taxon>
        <taxon>Sphingomonadaceae</taxon>
        <taxon>Sphingomonas</taxon>
    </lineage>
</organism>
<protein>
    <submittedName>
        <fullName evidence="1">Uncharacterized protein</fullName>
    </submittedName>
</protein>
<name>A0ABZ2FZH5_9SPHN</name>
<reference evidence="1 2" key="1">
    <citation type="submission" date="2024-02" db="EMBL/GenBank/DDBJ databases">
        <title>Full genome sequence of Sphingomonas kaistensis.</title>
        <authorList>
            <person name="Poletto B.L."/>
            <person name="Silva G."/>
            <person name="Galante D."/>
            <person name="Campos K.R."/>
            <person name="Santos M.B.N."/>
            <person name="Sacchi C.T."/>
        </authorList>
    </citation>
    <scope>NUCLEOTIDE SEQUENCE [LARGE SCALE GENOMIC DNA]</scope>
    <source>
        <strain evidence="1 2">MA4R</strain>
    </source>
</reference>
<dbReference type="RefSeq" id="WP_338501666.1">
    <property type="nucleotide sequence ID" value="NZ_CP145607.1"/>
</dbReference>
<gene>
    <name evidence="1" type="ORF">V6R86_02160</name>
</gene>
<evidence type="ECO:0000313" key="2">
    <source>
        <dbReference type="Proteomes" id="UP001382935"/>
    </source>
</evidence>
<evidence type="ECO:0000313" key="1">
    <source>
        <dbReference type="EMBL" id="WWM69529.1"/>
    </source>
</evidence>
<dbReference type="Proteomes" id="UP001382935">
    <property type="component" value="Chromosome"/>
</dbReference>
<proteinExistence type="predicted"/>
<accession>A0ABZ2FZH5</accession>
<dbReference type="EMBL" id="CP145607">
    <property type="protein sequence ID" value="WWM69529.1"/>
    <property type="molecule type" value="Genomic_DNA"/>
</dbReference>
<sequence>MTRKILPPCSVPDCDHAAGAIINGALYCGAHASDKLKTMQILGRTPGPKPAAA</sequence>